<name>A0A2P2PHH3_RHIMU</name>
<accession>A0A2P2PHH3</accession>
<reference evidence="1" key="1">
    <citation type="submission" date="2018-02" db="EMBL/GenBank/DDBJ databases">
        <title>Rhizophora mucronata_Transcriptome.</title>
        <authorList>
            <person name="Meera S.P."/>
            <person name="Sreeshan A."/>
            <person name="Augustine A."/>
        </authorList>
    </citation>
    <scope>NUCLEOTIDE SEQUENCE</scope>
    <source>
        <tissue evidence="1">Leaf</tissue>
    </source>
</reference>
<dbReference type="EMBL" id="GGEC01073607">
    <property type="protein sequence ID" value="MBX54091.1"/>
    <property type="molecule type" value="Transcribed_RNA"/>
</dbReference>
<organism evidence="1">
    <name type="scientific">Rhizophora mucronata</name>
    <name type="common">Asiatic mangrove</name>
    <dbReference type="NCBI Taxonomy" id="61149"/>
    <lineage>
        <taxon>Eukaryota</taxon>
        <taxon>Viridiplantae</taxon>
        <taxon>Streptophyta</taxon>
        <taxon>Embryophyta</taxon>
        <taxon>Tracheophyta</taxon>
        <taxon>Spermatophyta</taxon>
        <taxon>Magnoliopsida</taxon>
        <taxon>eudicotyledons</taxon>
        <taxon>Gunneridae</taxon>
        <taxon>Pentapetalae</taxon>
        <taxon>rosids</taxon>
        <taxon>fabids</taxon>
        <taxon>Malpighiales</taxon>
        <taxon>Rhizophoraceae</taxon>
        <taxon>Rhizophora</taxon>
    </lineage>
</organism>
<proteinExistence type="predicted"/>
<sequence>MCHRYIKFFIHSLGIHLRGMMTNV</sequence>
<protein>
    <submittedName>
        <fullName evidence="1">Uncharacterized protein</fullName>
    </submittedName>
</protein>
<evidence type="ECO:0000313" key="1">
    <source>
        <dbReference type="EMBL" id="MBX54091.1"/>
    </source>
</evidence>
<dbReference type="AlphaFoldDB" id="A0A2P2PHH3"/>